<accession>A0A561T460</accession>
<keyword evidence="3" id="KW-1185">Reference proteome</keyword>
<name>A0A561T460_9PSEU</name>
<dbReference type="AlphaFoldDB" id="A0A561T460"/>
<evidence type="ECO:0000313" key="2">
    <source>
        <dbReference type="EMBL" id="TWF81889.1"/>
    </source>
</evidence>
<organism evidence="2 3">
    <name type="scientific">Pseudonocardia hierapolitana</name>
    <dbReference type="NCBI Taxonomy" id="1128676"/>
    <lineage>
        <taxon>Bacteria</taxon>
        <taxon>Bacillati</taxon>
        <taxon>Actinomycetota</taxon>
        <taxon>Actinomycetes</taxon>
        <taxon>Pseudonocardiales</taxon>
        <taxon>Pseudonocardiaceae</taxon>
        <taxon>Pseudonocardia</taxon>
    </lineage>
</organism>
<dbReference type="OrthoDB" id="8244441at2"/>
<dbReference type="GO" id="GO:0016787">
    <property type="term" value="F:hydrolase activity"/>
    <property type="evidence" value="ECO:0007669"/>
    <property type="project" value="InterPro"/>
</dbReference>
<evidence type="ECO:0000259" key="1">
    <source>
        <dbReference type="Pfam" id="PF04909"/>
    </source>
</evidence>
<feature type="domain" description="Amidohydrolase-related" evidence="1">
    <location>
        <begin position="129"/>
        <end position="376"/>
    </location>
</feature>
<dbReference type="InterPro" id="IPR032466">
    <property type="entry name" value="Metal_Hydrolase"/>
</dbReference>
<evidence type="ECO:0000313" key="3">
    <source>
        <dbReference type="Proteomes" id="UP000321261"/>
    </source>
</evidence>
<dbReference type="EMBL" id="VIWU01000001">
    <property type="protein sequence ID" value="TWF81889.1"/>
    <property type="molecule type" value="Genomic_DNA"/>
</dbReference>
<comment type="caution">
    <text evidence="2">The sequence shown here is derived from an EMBL/GenBank/DDBJ whole genome shotgun (WGS) entry which is preliminary data.</text>
</comment>
<dbReference type="Proteomes" id="UP000321261">
    <property type="component" value="Unassembled WGS sequence"/>
</dbReference>
<gene>
    <name evidence="2" type="ORF">FHX44_117834</name>
</gene>
<dbReference type="RefSeq" id="WP_147260297.1">
    <property type="nucleotide sequence ID" value="NZ_VIWU01000001.1"/>
</dbReference>
<dbReference type="Gene3D" id="3.20.20.140">
    <property type="entry name" value="Metal-dependent hydrolases"/>
    <property type="match status" value="1"/>
</dbReference>
<dbReference type="PANTHER" id="PTHR43383:SF2">
    <property type="entry name" value="AMIDOHYDROLASE 2 FAMILY PROTEIN"/>
    <property type="match status" value="1"/>
</dbReference>
<proteinExistence type="predicted"/>
<protein>
    <recommendedName>
        <fullName evidence="1">Amidohydrolase-related domain-containing protein</fullName>
    </recommendedName>
</protein>
<dbReference type="InterPro" id="IPR006680">
    <property type="entry name" value="Amidohydro-rel"/>
</dbReference>
<dbReference type="SUPFAM" id="SSF51556">
    <property type="entry name" value="Metallo-dependent hydrolases"/>
    <property type="match status" value="1"/>
</dbReference>
<dbReference type="PANTHER" id="PTHR43383">
    <property type="entry name" value="NODULIN 6"/>
    <property type="match status" value="1"/>
</dbReference>
<sequence length="377" mass="40898">MGSAEHIAEHVAALRLVDHHVHGAFTADLGRAEFETHLNEGSPEPVPEWMTQFDSQLGFAIRRWCAPVLDLPAHAPADEYWARRAELGVRAVTERLLRAAGVSDWLVDTGFGAGTVLDVDGMAGASQARGHLIVRLESVAEELPADGVAGRDYADEFGARLERAAHGAVGVKSILAYRAGFDIDLSPPAPHAVADAARRWVDGGATRLVDPVLLRHGLHAAVRLGLPIQIHTGFGDRDLDLHRANPIHLLDFLRTPGVADVPIVLLHCYPYHREAGYLAQAFGNVHFDVGLAINHVGVRSTQVVAESFELAPFAKQLYSSDAWGPPELHHLGAVLWRRAVTSVLGDWVTSGDWSAADARRVADMVGRDNARHVYRLG</sequence>
<dbReference type="Pfam" id="PF04909">
    <property type="entry name" value="Amidohydro_2"/>
    <property type="match status" value="1"/>
</dbReference>
<reference evidence="2 3" key="1">
    <citation type="submission" date="2019-06" db="EMBL/GenBank/DDBJ databases">
        <title>Sequencing the genomes of 1000 actinobacteria strains.</title>
        <authorList>
            <person name="Klenk H.-P."/>
        </authorList>
    </citation>
    <scope>NUCLEOTIDE SEQUENCE [LARGE SCALE GENOMIC DNA]</scope>
    <source>
        <strain evidence="2 3">DSM 45671</strain>
    </source>
</reference>